<evidence type="ECO:0000313" key="2">
    <source>
        <dbReference type="Proteomes" id="UP001139447"/>
    </source>
</evidence>
<sequence length="190" mass="20296">MSDGPHRSLDLRKQWKKLAEVGDNQAYANVEVAQAAATALASDFINEVSWKLLNMLKSIFSCSDNSLGSPEIALQQLNDARALAGGSVFGQNAVSCSEVLVAEGRLELPAFYDAIGLAAKMRGLANAKAVEEHYLRKSTVKRANNVASRIKSAVVSFSESSLGTLLIDARSAISQSRKRKSGLDDGVQIA</sequence>
<dbReference type="EMBL" id="JALGBI010000001">
    <property type="protein sequence ID" value="MCJ0763343.1"/>
    <property type="molecule type" value="Genomic_DNA"/>
</dbReference>
<dbReference type="RefSeq" id="WP_243305936.1">
    <property type="nucleotide sequence ID" value="NZ_JALGBI010000001.1"/>
</dbReference>
<keyword evidence="2" id="KW-1185">Reference proteome</keyword>
<dbReference type="AlphaFoldDB" id="A0A9X1VZJ1"/>
<comment type="caution">
    <text evidence="1">The sequence shown here is derived from an EMBL/GenBank/DDBJ whole genome shotgun (WGS) entry which is preliminary data.</text>
</comment>
<reference evidence="1" key="1">
    <citation type="submission" date="2022-03" db="EMBL/GenBank/DDBJ databases">
        <authorList>
            <person name="Woo C.Y."/>
        </authorList>
    </citation>
    <scope>NUCLEOTIDE SEQUENCE</scope>
    <source>
        <strain evidence="1">CYS-02</strain>
    </source>
</reference>
<gene>
    <name evidence="1" type="ORF">MMF98_08985</name>
</gene>
<proteinExistence type="predicted"/>
<dbReference type="Proteomes" id="UP001139447">
    <property type="component" value="Unassembled WGS sequence"/>
</dbReference>
<protein>
    <submittedName>
        <fullName evidence="1">Uncharacterized protein</fullName>
    </submittedName>
</protein>
<name>A0A9X1VZJ1_9BURK</name>
<accession>A0A9X1VZJ1</accession>
<organism evidence="1 2">
    <name type="scientific">Variovorax terrae</name>
    <dbReference type="NCBI Taxonomy" id="2923278"/>
    <lineage>
        <taxon>Bacteria</taxon>
        <taxon>Pseudomonadati</taxon>
        <taxon>Pseudomonadota</taxon>
        <taxon>Betaproteobacteria</taxon>
        <taxon>Burkholderiales</taxon>
        <taxon>Comamonadaceae</taxon>
        <taxon>Variovorax</taxon>
    </lineage>
</organism>
<evidence type="ECO:0000313" key="1">
    <source>
        <dbReference type="EMBL" id="MCJ0763343.1"/>
    </source>
</evidence>